<feature type="region of interest" description="Disordered" evidence="8">
    <location>
        <begin position="696"/>
        <end position="759"/>
    </location>
</feature>
<dbReference type="InterPro" id="IPR003616">
    <property type="entry name" value="Post-SET_dom"/>
</dbReference>
<evidence type="ECO:0000256" key="2">
    <source>
        <dbReference type="ARBA" id="ARBA00004286"/>
    </source>
</evidence>
<organism evidence="10 11">
    <name type="scientific">Datura stramonium</name>
    <name type="common">Jimsonweed</name>
    <name type="synonym">Common thornapple</name>
    <dbReference type="NCBI Taxonomy" id="4076"/>
    <lineage>
        <taxon>Eukaryota</taxon>
        <taxon>Viridiplantae</taxon>
        <taxon>Streptophyta</taxon>
        <taxon>Embryophyta</taxon>
        <taxon>Tracheophyta</taxon>
        <taxon>Spermatophyta</taxon>
        <taxon>Magnoliopsida</taxon>
        <taxon>eudicotyledons</taxon>
        <taxon>Gunneridae</taxon>
        <taxon>Pentapetalae</taxon>
        <taxon>asterids</taxon>
        <taxon>lamiids</taxon>
        <taxon>Solanales</taxon>
        <taxon>Solanaceae</taxon>
        <taxon>Solanoideae</taxon>
        <taxon>Datureae</taxon>
        <taxon>Datura</taxon>
    </lineage>
</organism>
<evidence type="ECO:0000313" key="10">
    <source>
        <dbReference type="EMBL" id="MCD7447381.1"/>
    </source>
</evidence>
<gene>
    <name evidence="10" type="ORF">HAX54_028453</name>
</gene>
<dbReference type="SUPFAM" id="SSF82199">
    <property type="entry name" value="SET domain"/>
    <property type="match status" value="1"/>
</dbReference>
<dbReference type="Gene3D" id="2.170.270.10">
    <property type="entry name" value="SET domain"/>
    <property type="match status" value="1"/>
</dbReference>
<feature type="region of interest" description="Disordered" evidence="8">
    <location>
        <begin position="550"/>
        <end position="592"/>
    </location>
</feature>
<evidence type="ECO:0000256" key="1">
    <source>
        <dbReference type="ARBA" id="ARBA00004123"/>
    </source>
</evidence>
<keyword evidence="3" id="KW-0158">Chromosome</keyword>
<feature type="compositionally biased region" description="Polar residues" evidence="8">
    <location>
        <begin position="722"/>
        <end position="741"/>
    </location>
</feature>
<dbReference type="PANTHER" id="PTHR22884">
    <property type="entry name" value="SET DOMAIN PROTEINS"/>
    <property type="match status" value="1"/>
</dbReference>
<feature type="domain" description="Post-SET" evidence="9">
    <location>
        <begin position="35"/>
        <end position="51"/>
    </location>
</feature>
<comment type="caution">
    <text evidence="10">The sequence shown here is derived from an EMBL/GenBank/DDBJ whole genome shotgun (WGS) entry which is preliminary data.</text>
</comment>
<keyword evidence="11" id="KW-1185">Reference proteome</keyword>
<comment type="subcellular location">
    <subcellularLocation>
        <location evidence="2">Chromosome</location>
    </subcellularLocation>
    <subcellularLocation>
        <location evidence="1">Nucleus</location>
    </subcellularLocation>
</comment>
<keyword evidence="7" id="KW-0539">Nucleus</keyword>
<feature type="compositionally biased region" description="Basic and acidic residues" evidence="8">
    <location>
        <begin position="556"/>
        <end position="581"/>
    </location>
</feature>
<name>A0ABS8RKP8_DATST</name>
<dbReference type="PROSITE" id="PS50868">
    <property type="entry name" value="POST_SET"/>
    <property type="match status" value="1"/>
</dbReference>
<dbReference type="InterPro" id="IPR050777">
    <property type="entry name" value="SET2_Histone-Lys_MeTrsfase"/>
</dbReference>
<evidence type="ECO:0000259" key="9">
    <source>
        <dbReference type="PROSITE" id="PS50868"/>
    </source>
</evidence>
<evidence type="ECO:0000256" key="3">
    <source>
        <dbReference type="ARBA" id="ARBA00022454"/>
    </source>
</evidence>
<protein>
    <recommendedName>
        <fullName evidence="9">Post-SET domain-containing protein</fullName>
    </recommendedName>
</protein>
<evidence type="ECO:0000256" key="4">
    <source>
        <dbReference type="ARBA" id="ARBA00022603"/>
    </source>
</evidence>
<keyword evidence="6" id="KW-0949">S-adenosyl-L-methionine</keyword>
<feature type="region of interest" description="Disordered" evidence="8">
    <location>
        <begin position="269"/>
        <end position="308"/>
    </location>
</feature>
<keyword evidence="5" id="KW-0808">Transferase</keyword>
<evidence type="ECO:0000256" key="7">
    <source>
        <dbReference type="ARBA" id="ARBA00023242"/>
    </source>
</evidence>
<evidence type="ECO:0000256" key="8">
    <source>
        <dbReference type="SAM" id="MobiDB-lite"/>
    </source>
</evidence>
<evidence type="ECO:0000256" key="6">
    <source>
        <dbReference type="ARBA" id="ARBA00022691"/>
    </source>
</evidence>
<keyword evidence="4" id="KW-0489">Methyltransferase</keyword>
<evidence type="ECO:0000313" key="11">
    <source>
        <dbReference type="Proteomes" id="UP000823775"/>
    </source>
</evidence>
<dbReference type="Proteomes" id="UP000823775">
    <property type="component" value="Unassembled WGS sequence"/>
</dbReference>
<accession>A0ABS8RKP8</accession>
<evidence type="ECO:0000256" key="5">
    <source>
        <dbReference type="ARBA" id="ARBA00022679"/>
    </source>
</evidence>
<reference evidence="10 11" key="1">
    <citation type="journal article" date="2021" name="BMC Genomics">
        <title>Datura genome reveals duplications of psychoactive alkaloid biosynthetic genes and high mutation rate following tissue culture.</title>
        <authorList>
            <person name="Rajewski A."/>
            <person name="Carter-House D."/>
            <person name="Stajich J."/>
            <person name="Litt A."/>
        </authorList>
    </citation>
    <scope>NUCLEOTIDE SEQUENCE [LARGE SCALE GENOMIC DNA]</scope>
    <source>
        <strain evidence="10">AR-01</strain>
    </source>
</reference>
<sequence>MVNGEVCIGLFALRDIKKGEEVTFDYNYVRVFGAAVKKCVCGSPHCRGYIGGDPLNAEVIVQEDSDDEYAEPLVLCDDANMNHKEDNHICATSAINGAKIKIQQKPSKKKHTQDEFIAGNQETSCQTDINSLVVGQEKVNLGNSIAVLSLDVRKESENILDVSPASALKEETCAALKASECLSRSSAQPVETSLSLKDTCETVFGVRKGCTVAGKVAKSSFSSAQEVEIISPDAVVSKSSRKAKSSNGLETHGSLKSCLFVKTSRESSLLKKGKQRNNVVNSRPPPDGDSKLQVSQPKLKKPPDGSLHGHFEAVEEKLNELLDHDGGISKRKDASKCYLKLLLLTAASGDGCNGGAIQSNRDLSMILDAILKTKSRTVLMDIINKNGLQMLHNIMKRYRREFNKIPILRKLLKVLEYLAVRDILSPEHINGDTSRAGVESLRNSIFGLTEHEDKQVHQIARNFRDRWIHRPLRKRSCTDRDDCRINTHSGSQYNRSLASQNQWCDLGCKPSEGAEYACHSTGASVQADAGVLDGSSASCSDIGAACRPRKRKRKSRWDQEAEAKSDPRNESDVADDQRQVLDDDVPPGYEFPPGFSVPVKACRVLSDASSTDIYSPKERLCGEHPQPVVIGHLQQLFISRLPVSYGIPFAKVQQFGSPQNGRFDDWTVAPGIPFQPFPPLPPYPCARGGSVPATANPGVIGELPQNAGEDSGTCSPGHLAQNPPSVSGADQPQDGNGNQLGSERASDSHNLGRKNFRKQKFNNSKLVPPWLRIRSGWEYTGNKNSMCMAGVASRENEFRSTHSWVEHNLGMQNMGHALRQNTFHRY</sequence>
<proteinExistence type="predicted"/>
<dbReference type="InterPro" id="IPR046341">
    <property type="entry name" value="SET_dom_sf"/>
</dbReference>
<dbReference type="EMBL" id="JACEIK010000035">
    <property type="protein sequence ID" value="MCD7447381.1"/>
    <property type="molecule type" value="Genomic_DNA"/>
</dbReference>